<dbReference type="InterPro" id="IPR050695">
    <property type="entry name" value="N-acetylmuramoyl_amidase_3"/>
</dbReference>
<dbReference type="EMBL" id="JFYZ01000003">
    <property type="protein sequence ID" value="EZP83302.1"/>
    <property type="molecule type" value="Genomic_DNA"/>
</dbReference>
<dbReference type="SMART" id="SM00646">
    <property type="entry name" value="Ami_3"/>
    <property type="match status" value="1"/>
</dbReference>
<feature type="domain" description="MurNAc-LAA" evidence="4">
    <location>
        <begin position="125"/>
        <end position="280"/>
    </location>
</feature>
<dbReference type="Pfam" id="PF01520">
    <property type="entry name" value="Amidase_3"/>
    <property type="match status" value="1"/>
</dbReference>
<dbReference type="Gene3D" id="3.40.630.40">
    <property type="entry name" value="Zn-dependent exopeptidases"/>
    <property type="match status" value="1"/>
</dbReference>
<comment type="catalytic activity">
    <reaction evidence="1">
        <text>Hydrolyzes the link between N-acetylmuramoyl residues and L-amino acid residues in certain cell-wall glycopeptides.</text>
        <dbReference type="EC" id="3.5.1.28"/>
    </reaction>
</comment>
<organism evidence="5 6">
    <name type="scientific">Novosphingobium resinovorum</name>
    <dbReference type="NCBI Taxonomy" id="158500"/>
    <lineage>
        <taxon>Bacteria</taxon>
        <taxon>Pseudomonadati</taxon>
        <taxon>Pseudomonadota</taxon>
        <taxon>Alphaproteobacteria</taxon>
        <taxon>Sphingomonadales</taxon>
        <taxon>Sphingomonadaceae</taxon>
        <taxon>Novosphingobium</taxon>
    </lineage>
</organism>
<gene>
    <name evidence="5" type="ORF">BV97_01412</name>
</gene>
<proteinExistence type="predicted"/>
<evidence type="ECO:0000256" key="1">
    <source>
        <dbReference type="ARBA" id="ARBA00001561"/>
    </source>
</evidence>
<keyword evidence="3" id="KW-0378">Hydrolase</keyword>
<dbReference type="PANTHER" id="PTHR30404:SF0">
    <property type="entry name" value="N-ACETYLMURAMOYL-L-ALANINE AMIDASE AMIC"/>
    <property type="match status" value="1"/>
</dbReference>
<reference evidence="5 6" key="1">
    <citation type="submission" date="2014-03" db="EMBL/GenBank/DDBJ databases">
        <title>Whole genome sequence of Novosphingobium resinovorum KF1.</title>
        <authorList>
            <person name="Gan H.M."/>
            <person name="Gan H.Y."/>
            <person name="Chew T.H."/>
            <person name="Savka M.A."/>
        </authorList>
    </citation>
    <scope>NUCLEOTIDE SEQUENCE [LARGE SCALE GENOMIC DNA]</scope>
    <source>
        <strain evidence="5 6">KF1</strain>
    </source>
</reference>
<evidence type="ECO:0000313" key="6">
    <source>
        <dbReference type="Proteomes" id="UP000024329"/>
    </source>
</evidence>
<name>A0A031K3Y5_9SPHN</name>
<dbReference type="GO" id="GO:0009253">
    <property type="term" value="P:peptidoglycan catabolic process"/>
    <property type="evidence" value="ECO:0007669"/>
    <property type="project" value="InterPro"/>
</dbReference>
<evidence type="ECO:0000259" key="4">
    <source>
        <dbReference type="SMART" id="SM00646"/>
    </source>
</evidence>
<dbReference type="CDD" id="cd02696">
    <property type="entry name" value="MurNAc-LAA"/>
    <property type="match status" value="1"/>
</dbReference>
<dbReference type="AlphaFoldDB" id="A0A031K3Y5"/>
<evidence type="ECO:0000313" key="5">
    <source>
        <dbReference type="EMBL" id="EZP83302.1"/>
    </source>
</evidence>
<comment type="caution">
    <text evidence="5">The sequence shown here is derived from an EMBL/GenBank/DDBJ whole genome shotgun (WGS) entry which is preliminary data.</text>
</comment>
<dbReference type="RefSeq" id="WP_036524454.1">
    <property type="nucleotide sequence ID" value="NZ_JFYZ01000003.1"/>
</dbReference>
<dbReference type="eggNOG" id="COG0860">
    <property type="taxonomic scope" value="Bacteria"/>
</dbReference>
<dbReference type="GO" id="GO:0008745">
    <property type="term" value="F:N-acetylmuramoyl-L-alanine amidase activity"/>
    <property type="evidence" value="ECO:0007669"/>
    <property type="project" value="UniProtKB-EC"/>
</dbReference>
<dbReference type="PATRIC" id="fig|158500.4.peg.1449"/>
<dbReference type="InterPro" id="IPR002508">
    <property type="entry name" value="MurNAc-LAA_cat"/>
</dbReference>
<evidence type="ECO:0000256" key="2">
    <source>
        <dbReference type="ARBA" id="ARBA00011901"/>
    </source>
</evidence>
<dbReference type="EC" id="3.5.1.28" evidence="2"/>
<dbReference type="SUPFAM" id="SSF53187">
    <property type="entry name" value="Zn-dependent exopeptidases"/>
    <property type="match status" value="1"/>
</dbReference>
<sequence length="289" mass="30206">MSRTLQLILVFVAPLAVLAAAFAVSGVWPVRAGGYDYVIRFDLPGVNAPIDLPRVDGPPDASRPLVVIDPGHGGFDPGAGAGALKEKAVALQIALALREKLLASGGLRVALTRDTDRFIALADRPDIARRLNADLFVSIHADSAEADSARGASVYVLSEKGSSQAAERFAERENGADRVNGVKLSKTSAQVGAILLDLSQRGAQARSTQVATLLLRELGDAGVGMHRDRPEAAALAVLKAPDMPSILFETGYINNPDDAQALGSKQGQQVLAEAGAKAIRAYFARNPGG</sequence>
<dbReference type="PANTHER" id="PTHR30404">
    <property type="entry name" value="N-ACETYLMURAMOYL-L-ALANINE AMIDASE"/>
    <property type="match status" value="1"/>
</dbReference>
<protein>
    <recommendedName>
        <fullName evidence="2">N-acetylmuramoyl-L-alanine amidase</fullName>
        <ecNumber evidence="2">3.5.1.28</ecNumber>
    </recommendedName>
</protein>
<evidence type="ECO:0000256" key="3">
    <source>
        <dbReference type="ARBA" id="ARBA00022801"/>
    </source>
</evidence>
<dbReference type="Proteomes" id="UP000024329">
    <property type="component" value="Unassembled WGS sequence"/>
</dbReference>
<dbReference type="STRING" id="158500.BES08_05060"/>
<accession>A0A031K3Y5</accession>
<dbReference type="GO" id="GO:0030288">
    <property type="term" value="C:outer membrane-bounded periplasmic space"/>
    <property type="evidence" value="ECO:0007669"/>
    <property type="project" value="TreeGrafter"/>
</dbReference>